<feature type="region of interest" description="Disordered" evidence="1">
    <location>
        <begin position="1"/>
        <end position="20"/>
    </location>
</feature>
<proteinExistence type="predicted"/>
<dbReference type="EMBL" id="JAWJWE010000038">
    <property type="protein sequence ID" value="KAK6623281.1"/>
    <property type="molecule type" value="Genomic_DNA"/>
</dbReference>
<organism evidence="2 3">
    <name type="scientific">Polyplax serrata</name>
    <name type="common">Common mouse louse</name>
    <dbReference type="NCBI Taxonomy" id="468196"/>
    <lineage>
        <taxon>Eukaryota</taxon>
        <taxon>Metazoa</taxon>
        <taxon>Ecdysozoa</taxon>
        <taxon>Arthropoda</taxon>
        <taxon>Hexapoda</taxon>
        <taxon>Insecta</taxon>
        <taxon>Pterygota</taxon>
        <taxon>Neoptera</taxon>
        <taxon>Paraneoptera</taxon>
        <taxon>Psocodea</taxon>
        <taxon>Troctomorpha</taxon>
        <taxon>Phthiraptera</taxon>
        <taxon>Anoplura</taxon>
        <taxon>Polyplacidae</taxon>
        <taxon>Polyplax</taxon>
    </lineage>
</organism>
<protein>
    <submittedName>
        <fullName evidence="2">Uncharacterized protein</fullName>
    </submittedName>
</protein>
<feature type="compositionally biased region" description="Basic and acidic residues" evidence="1">
    <location>
        <begin position="7"/>
        <end position="17"/>
    </location>
</feature>
<name>A0AAN8S0Y8_POLSC</name>
<feature type="non-terminal residue" evidence="2">
    <location>
        <position position="71"/>
    </location>
</feature>
<sequence>MPLQPDDYAKKQGERGIDLTGTRRRTVSDVIVISGKRLLTSKSELLVDGWCLPLCHKKALAFDVASIENVN</sequence>
<evidence type="ECO:0000313" key="2">
    <source>
        <dbReference type="EMBL" id="KAK6623281.1"/>
    </source>
</evidence>
<reference evidence="2 3" key="1">
    <citation type="submission" date="2023-10" db="EMBL/GenBank/DDBJ databases">
        <title>Genomes of two closely related lineages of the louse Polyplax serrata with different host specificities.</title>
        <authorList>
            <person name="Martinu J."/>
            <person name="Tarabai H."/>
            <person name="Stefka J."/>
            <person name="Hypsa V."/>
        </authorList>
    </citation>
    <scope>NUCLEOTIDE SEQUENCE [LARGE SCALE GENOMIC DNA]</scope>
    <source>
        <strain evidence="2">HR10_N</strain>
    </source>
</reference>
<comment type="caution">
    <text evidence="2">The sequence shown here is derived from an EMBL/GenBank/DDBJ whole genome shotgun (WGS) entry which is preliminary data.</text>
</comment>
<evidence type="ECO:0000256" key="1">
    <source>
        <dbReference type="SAM" id="MobiDB-lite"/>
    </source>
</evidence>
<dbReference type="AlphaFoldDB" id="A0AAN8S0Y8"/>
<evidence type="ECO:0000313" key="3">
    <source>
        <dbReference type="Proteomes" id="UP001372834"/>
    </source>
</evidence>
<gene>
    <name evidence="2" type="ORF">RUM43_009133</name>
</gene>
<dbReference type="Proteomes" id="UP001372834">
    <property type="component" value="Unassembled WGS sequence"/>
</dbReference>
<accession>A0AAN8S0Y8</accession>